<dbReference type="EMBL" id="BEXD01000686">
    <property type="protein sequence ID" value="GBB89462.1"/>
    <property type="molecule type" value="Genomic_DNA"/>
</dbReference>
<protein>
    <submittedName>
        <fullName evidence="1">Uncharacterized protein</fullName>
    </submittedName>
</protein>
<evidence type="ECO:0000313" key="2">
    <source>
        <dbReference type="Proteomes" id="UP000247702"/>
    </source>
</evidence>
<organism evidence="1 2">
    <name type="scientific">Rhizophagus clarus</name>
    <dbReference type="NCBI Taxonomy" id="94130"/>
    <lineage>
        <taxon>Eukaryota</taxon>
        <taxon>Fungi</taxon>
        <taxon>Fungi incertae sedis</taxon>
        <taxon>Mucoromycota</taxon>
        <taxon>Glomeromycotina</taxon>
        <taxon>Glomeromycetes</taxon>
        <taxon>Glomerales</taxon>
        <taxon>Glomeraceae</taxon>
        <taxon>Rhizophagus</taxon>
    </lineage>
</organism>
<name>A0A2Z6QL73_9GLOM</name>
<comment type="caution">
    <text evidence="1">The sequence shown here is derived from an EMBL/GenBank/DDBJ whole genome shotgun (WGS) entry which is preliminary data.</text>
</comment>
<dbReference type="AlphaFoldDB" id="A0A2Z6QL73"/>
<accession>A0A2Z6QL73</accession>
<dbReference type="Proteomes" id="UP000247702">
    <property type="component" value="Unassembled WGS sequence"/>
</dbReference>
<keyword evidence="2" id="KW-1185">Reference proteome</keyword>
<proteinExistence type="predicted"/>
<gene>
    <name evidence="1" type="ORF">RclHR1_16150003</name>
</gene>
<evidence type="ECO:0000313" key="1">
    <source>
        <dbReference type="EMBL" id="GBB89462.1"/>
    </source>
</evidence>
<reference evidence="1 2" key="1">
    <citation type="submission" date="2017-11" db="EMBL/GenBank/DDBJ databases">
        <title>The genome of Rhizophagus clarus HR1 reveals common genetic basis of auxotrophy among arbuscular mycorrhizal fungi.</title>
        <authorList>
            <person name="Kobayashi Y."/>
        </authorList>
    </citation>
    <scope>NUCLEOTIDE SEQUENCE [LARGE SCALE GENOMIC DNA]</scope>
    <source>
        <strain evidence="1 2">HR1</strain>
    </source>
</reference>
<sequence>MVREGIATQTLTILKENKFTSSSEEIIARLEAIILGINGEIVELNFRSDNIADFTQRLDSIIRAYDEALISRDSYCKAIPNLIREHVIEKHRNEITKQ</sequence>